<dbReference type="AlphaFoldDB" id="A0A382PCG4"/>
<reference evidence="1" key="1">
    <citation type="submission" date="2018-05" db="EMBL/GenBank/DDBJ databases">
        <authorList>
            <person name="Lanie J.A."/>
            <person name="Ng W.-L."/>
            <person name="Kazmierczak K.M."/>
            <person name="Andrzejewski T.M."/>
            <person name="Davidsen T.M."/>
            <person name="Wayne K.J."/>
            <person name="Tettelin H."/>
            <person name="Glass J.I."/>
            <person name="Rusch D."/>
            <person name="Podicherti R."/>
            <person name="Tsui H.-C.T."/>
            <person name="Winkler M.E."/>
        </authorList>
    </citation>
    <scope>NUCLEOTIDE SEQUENCE</scope>
</reference>
<protein>
    <submittedName>
        <fullName evidence="1">Uncharacterized protein</fullName>
    </submittedName>
</protein>
<organism evidence="1">
    <name type="scientific">marine metagenome</name>
    <dbReference type="NCBI Taxonomy" id="408172"/>
    <lineage>
        <taxon>unclassified sequences</taxon>
        <taxon>metagenomes</taxon>
        <taxon>ecological metagenomes</taxon>
    </lineage>
</organism>
<gene>
    <name evidence="1" type="ORF">METZ01_LOCUS323953</name>
</gene>
<feature type="non-terminal residue" evidence="1">
    <location>
        <position position="1"/>
    </location>
</feature>
<name>A0A382PCG4_9ZZZZ</name>
<sequence length="25" mass="2688">IMAPLSDTVGRGLEHIWQSNYGATA</sequence>
<proteinExistence type="predicted"/>
<dbReference type="EMBL" id="UINC01106435">
    <property type="protein sequence ID" value="SVC71099.1"/>
    <property type="molecule type" value="Genomic_DNA"/>
</dbReference>
<evidence type="ECO:0000313" key="1">
    <source>
        <dbReference type="EMBL" id="SVC71099.1"/>
    </source>
</evidence>
<accession>A0A382PCG4</accession>